<feature type="domain" description="Cadherin" evidence="17">
    <location>
        <begin position="353"/>
        <end position="455"/>
    </location>
</feature>
<feature type="chain" id="PRO_5018759733" description="Cadherin domain-containing protein" evidence="16">
    <location>
        <begin position="22"/>
        <end position="1513"/>
    </location>
</feature>
<evidence type="ECO:0000256" key="2">
    <source>
        <dbReference type="ARBA" id="ARBA00022475"/>
    </source>
</evidence>
<dbReference type="PROSITE" id="PS00232">
    <property type="entry name" value="CADHERIN_1"/>
    <property type="match status" value="5"/>
</dbReference>
<dbReference type="GO" id="GO:0009653">
    <property type="term" value="P:anatomical structure morphogenesis"/>
    <property type="evidence" value="ECO:0007669"/>
    <property type="project" value="UniProtKB-ARBA"/>
</dbReference>
<evidence type="ECO:0000256" key="3">
    <source>
        <dbReference type="ARBA" id="ARBA00022536"/>
    </source>
</evidence>
<feature type="domain" description="Cadherin" evidence="17">
    <location>
        <begin position="1038"/>
        <end position="1122"/>
    </location>
</feature>
<feature type="compositionally biased region" description="Basic and acidic residues" evidence="14">
    <location>
        <begin position="1473"/>
        <end position="1513"/>
    </location>
</feature>
<feature type="domain" description="Cadherin" evidence="17">
    <location>
        <begin position="943"/>
        <end position="1026"/>
    </location>
</feature>
<feature type="domain" description="Cadherin" evidence="17">
    <location>
        <begin position="1134"/>
        <end position="1232"/>
    </location>
</feature>
<dbReference type="EMBL" id="CM012437">
    <property type="protein sequence ID" value="RVE76560.1"/>
    <property type="molecule type" value="Genomic_DNA"/>
</dbReference>
<dbReference type="GO" id="GO:0007156">
    <property type="term" value="P:homophilic cell adhesion via plasma membrane adhesion molecules"/>
    <property type="evidence" value="ECO:0007669"/>
    <property type="project" value="InterPro"/>
</dbReference>
<keyword evidence="10 15" id="KW-0472">Membrane</keyword>
<evidence type="ECO:0000313" key="18">
    <source>
        <dbReference type="EMBL" id="RVE76560.1"/>
    </source>
</evidence>
<keyword evidence="11" id="KW-1015">Disulfide bond</keyword>
<keyword evidence="9 15" id="KW-1133">Transmembrane helix</keyword>
<dbReference type="CDD" id="cd11304">
    <property type="entry name" value="Cadherin_repeat"/>
    <property type="match status" value="10"/>
</dbReference>
<evidence type="ECO:0000256" key="16">
    <source>
        <dbReference type="SAM" id="SignalP"/>
    </source>
</evidence>
<evidence type="ECO:0000256" key="1">
    <source>
        <dbReference type="ARBA" id="ARBA00004162"/>
    </source>
</evidence>
<reference evidence="18 19" key="2">
    <citation type="submission" date="2019-01" db="EMBL/GenBank/DDBJ databases">
        <title>A chromosome length genome reference of the Java medaka (oryzias javanicus).</title>
        <authorList>
            <person name="Herpin A."/>
            <person name="Takehana Y."/>
            <person name="Naruse K."/>
            <person name="Ansai S."/>
            <person name="Kawaguchi M."/>
        </authorList>
    </citation>
    <scope>NUCLEOTIDE SEQUENCE [LARGE SCALE GENOMIC DNA]</scope>
    <source>
        <strain evidence="18">RS831</strain>
        <tissue evidence="18">Whole body</tissue>
    </source>
</reference>
<evidence type="ECO:0000256" key="13">
    <source>
        <dbReference type="PROSITE-ProRule" id="PRU00043"/>
    </source>
</evidence>
<dbReference type="PRINTS" id="PR00205">
    <property type="entry name" value="CADHERIN"/>
</dbReference>
<feature type="region of interest" description="Disordered" evidence="14">
    <location>
        <begin position="1472"/>
        <end position="1513"/>
    </location>
</feature>
<dbReference type="Proteomes" id="UP000283210">
    <property type="component" value="Chromosome 1"/>
</dbReference>
<keyword evidence="3" id="KW-0245">EGF-like domain</keyword>
<evidence type="ECO:0000256" key="14">
    <source>
        <dbReference type="SAM" id="MobiDB-lite"/>
    </source>
</evidence>
<dbReference type="SMART" id="SM00112">
    <property type="entry name" value="CA"/>
    <property type="match status" value="11"/>
</dbReference>
<dbReference type="PANTHER" id="PTHR24026:SF126">
    <property type="entry name" value="PROTOCADHERIN FAT 4"/>
    <property type="match status" value="1"/>
</dbReference>
<keyword evidence="5 16" id="KW-0732">Signal</keyword>
<dbReference type="FunFam" id="2.60.40.60:FF:000013">
    <property type="entry name" value="Cadherin EGF LAG seven-pass G-type receptor"/>
    <property type="match status" value="1"/>
</dbReference>
<feature type="domain" description="Cadherin" evidence="17">
    <location>
        <begin position="456"/>
        <end position="560"/>
    </location>
</feature>
<protein>
    <recommendedName>
        <fullName evidence="17">Cadherin domain-containing protein</fullName>
    </recommendedName>
</protein>
<feature type="domain" description="Cadherin" evidence="17">
    <location>
        <begin position="660"/>
        <end position="762"/>
    </location>
</feature>
<sequence length="1513" mass="163893">MERGGLLWVCLLSVCVHAVAGDPIDTTVINCATQPAEINLTPVDEGYEGDVELITGIPEGTNVLLVPYAFPEHLEYLELSFTLGETTAMIRTKKTLDADVLKGTDRVLYYSIKCDDLFGYQNNRKLELNDLNDNSPVFAKRLYTTEIDETLSVDTEVFRVKAEDADSSPANSQLTYSFTPPSENFIVAGTGAFILKKRLNYNEAHMFTFELTAQDFGGRNDTTTVVFNVKDSDNLNPYFSHSLYQAAIQENENGVFTDILPEAIKAQDGDMGINVTVTYSISTVSPNAYEGNFNIDPNTGVLSVATAFDREEMSSSIVSVSIKAAQTDDPLKTADAVVSVTVEDINDNAPTFESADYTETLLENSPVNAVVFKAIVTDLDKGGFVGTLRILPESAPFSIDPDGTVRVKDSADLDRETTQNFEFQIEATERDEPNHVTTAHVNVTLIDENDNSPTFSDLTYEGEVFADQEVGMQLVQVEANDPDDDINGQIKFSIEFGNGEGYFSLDEDTGIITLAKIIPLQDNKILTFPLYITATDRGIVPRTSAAQVFIRAPGNSNPQFLQKVFTGVVEEEQEPGAFITKVSFLKLPEDGPTVTLQVTSEGDKFSISNNGELTTTVKLDFDEGPHEYSVGISITDGTSSDTAVVEVSVTDINDNSPVFASESVTEVVPEDAEVPFNVTVVAATDKDSSFNKEIRYSLRGGDGKFSIDPLSGMVSLVGGLDRETKAQYSILVLAEDQGRPVKSATATLTVQVSDVNDNIPKFSQDVYQVEVLETDAVDSTLLTLSAADPDEGVNGRISFSIFQQSPSSDPANFALDASSGVLQLVQPLDYSEVKEYTLRIQASDGGSPLLVGNATVVVLVKDVNNKPPEFNQEMYEVSVYENLASGASILLLEVTDRDEGGFSNDVTLDRETKDKYNLEVVAVDQPTEGDQRGKLHRGSAGEILAIVATDADLGRNGEVNLSLVTPHPLFQIREDGMLLAVASLDRETTDTYELFVKASDNGSPQRENIKSIRVRLLDVNDNKPEFSLSNYVSNILLKDAAEGMTVLNLSASDPDIGDNALITYSFSEGSSKYLALNSETGEVTLTSEITALTEDTTVELTAMATDHGEPPLNSTAGVEVNLRIASILDNVAFLKTSYNFSLSENQPEGTTVGQVLASSGSNLYKVSYALKTHGELFSVSSDGSILTSAELDKEQEEWYILDVEAVDTRTPPTSAMTTVRVQVEDVNEPPQFPDEVYEASVFNIAPYKTPVIQVKASDPDVGEQAQLVYSLSDSSSFDIDPASGLVYVVSAAGLDGESTEMEVKATDPRGLFSTTKVKVQVVGDASSSDVVIISLNQPPNIVENKIPELESALGKVLGWTVMIIQVTSSNGGTTDSRALRSSVRTLVSFVALQDEDVVSSEEVRKKLRSESAAVTTELNSVFGAEIQFELASNSQSASSNKSVVIALGVLLGLFGILLIILGALFARSKKKKHPDDDKETLDMARRAEGYTNTHRKESTSSWKQRRDSDTGSN</sequence>
<dbReference type="Gene3D" id="2.60.40.60">
    <property type="entry name" value="Cadherins"/>
    <property type="match status" value="12"/>
</dbReference>
<dbReference type="FunFam" id="2.60.40.60:FF:000116">
    <property type="entry name" value="Dachsous cadherin-related 2"/>
    <property type="match status" value="2"/>
</dbReference>
<dbReference type="SUPFAM" id="SSF49313">
    <property type="entry name" value="Cadherin-like"/>
    <property type="match status" value="12"/>
</dbReference>
<evidence type="ECO:0000256" key="12">
    <source>
        <dbReference type="ARBA" id="ARBA00023180"/>
    </source>
</evidence>
<feature type="domain" description="Cadherin" evidence="17">
    <location>
        <begin position="240"/>
        <end position="352"/>
    </location>
</feature>
<evidence type="ECO:0000256" key="8">
    <source>
        <dbReference type="ARBA" id="ARBA00022889"/>
    </source>
</evidence>
<dbReference type="OrthoDB" id="6252479at2759"/>
<evidence type="ECO:0000256" key="5">
    <source>
        <dbReference type="ARBA" id="ARBA00022729"/>
    </source>
</evidence>
<proteinExistence type="predicted"/>
<comment type="subcellular location">
    <subcellularLocation>
        <location evidence="1">Cell membrane</location>
        <topology evidence="1">Single-pass membrane protein</topology>
    </subcellularLocation>
</comment>
<name>A0A3S2N8B8_ORYJA</name>
<evidence type="ECO:0000313" key="19">
    <source>
        <dbReference type="Proteomes" id="UP000283210"/>
    </source>
</evidence>
<accession>A0A3S2N8B8</accession>
<keyword evidence="19" id="KW-1185">Reference proteome</keyword>
<evidence type="ECO:0000256" key="4">
    <source>
        <dbReference type="ARBA" id="ARBA00022692"/>
    </source>
</evidence>
<evidence type="ECO:0000256" key="15">
    <source>
        <dbReference type="SAM" id="Phobius"/>
    </source>
</evidence>
<dbReference type="InterPro" id="IPR002126">
    <property type="entry name" value="Cadherin-like_dom"/>
</dbReference>
<dbReference type="PANTHER" id="PTHR24026">
    <property type="entry name" value="FAT ATYPICAL CADHERIN-RELATED"/>
    <property type="match status" value="1"/>
</dbReference>
<feature type="domain" description="Cadherin" evidence="17">
    <location>
        <begin position="561"/>
        <end position="659"/>
    </location>
</feature>
<organism evidence="18 19">
    <name type="scientific">Oryzias javanicus</name>
    <name type="common">Javanese ricefish</name>
    <name type="synonym">Aplocheilus javanicus</name>
    <dbReference type="NCBI Taxonomy" id="123683"/>
    <lineage>
        <taxon>Eukaryota</taxon>
        <taxon>Metazoa</taxon>
        <taxon>Chordata</taxon>
        <taxon>Craniata</taxon>
        <taxon>Vertebrata</taxon>
        <taxon>Euteleostomi</taxon>
        <taxon>Actinopterygii</taxon>
        <taxon>Neopterygii</taxon>
        <taxon>Teleostei</taxon>
        <taxon>Neoteleostei</taxon>
        <taxon>Acanthomorphata</taxon>
        <taxon>Ovalentaria</taxon>
        <taxon>Atherinomorphae</taxon>
        <taxon>Beloniformes</taxon>
        <taxon>Adrianichthyidae</taxon>
        <taxon>Oryziinae</taxon>
        <taxon>Oryzias</taxon>
    </lineage>
</organism>
<dbReference type="Pfam" id="PF00028">
    <property type="entry name" value="Cadherin"/>
    <property type="match status" value="10"/>
</dbReference>
<dbReference type="FunFam" id="2.60.40.60:FF:000033">
    <property type="entry name" value="FAT atypical cadherin 1"/>
    <property type="match status" value="1"/>
</dbReference>
<keyword evidence="12" id="KW-0325">Glycoprotein</keyword>
<evidence type="ECO:0000256" key="9">
    <source>
        <dbReference type="ARBA" id="ARBA00022989"/>
    </source>
</evidence>
<feature type="transmembrane region" description="Helical" evidence="15">
    <location>
        <begin position="1443"/>
        <end position="1466"/>
    </location>
</feature>
<evidence type="ECO:0000256" key="11">
    <source>
        <dbReference type="ARBA" id="ARBA00023157"/>
    </source>
</evidence>
<dbReference type="PROSITE" id="PS50268">
    <property type="entry name" value="CADHERIN_2"/>
    <property type="match status" value="11"/>
</dbReference>
<dbReference type="GO" id="GO:0005509">
    <property type="term" value="F:calcium ion binding"/>
    <property type="evidence" value="ECO:0007669"/>
    <property type="project" value="UniProtKB-UniRule"/>
</dbReference>
<keyword evidence="8" id="KW-0130">Cell adhesion</keyword>
<dbReference type="GO" id="GO:0005886">
    <property type="term" value="C:plasma membrane"/>
    <property type="evidence" value="ECO:0007669"/>
    <property type="project" value="UniProtKB-SubCell"/>
</dbReference>
<keyword evidence="6" id="KW-0677">Repeat</keyword>
<feature type="domain" description="Cadherin" evidence="17">
    <location>
        <begin position="1233"/>
        <end position="1341"/>
    </location>
</feature>
<reference evidence="18 19" key="1">
    <citation type="submission" date="2018-11" db="EMBL/GenBank/DDBJ databases">
        <authorList>
            <person name="Lopez-Roques C."/>
            <person name="Donnadieu C."/>
            <person name="Bouchez O."/>
            <person name="Klopp C."/>
            <person name="Cabau C."/>
            <person name="Zahm M."/>
        </authorList>
    </citation>
    <scope>NUCLEOTIDE SEQUENCE [LARGE SCALE GENOMIC DNA]</scope>
    <source>
        <strain evidence="18">RS831</strain>
        <tissue evidence="18">Whole body</tissue>
    </source>
</reference>
<evidence type="ECO:0000259" key="17">
    <source>
        <dbReference type="PROSITE" id="PS50268"/>
    </source>
</evidence>
<evidence type="ECO:0000256" key="10">
    <source>
        <dbReference type="ARBA" id="ARBA00023136"/>
    </source>
</evidence>
<keyword evidence="2" id="KW-1003">Cell membrane</keyword>
<gene>
    <name evidence="18" type="ORF">OJAV_G00009860</name>
</gene>
<evidence type="ECO:0000256" key="7">
    <source>
        <dbReference type="ARBA" id="ARBA00022837"/>
    </source>
</evidence>
<feature type="domain" description="Cadherin" evidence="17">
    <location>
        <begin position="139"/>
        <end position="239"/>
    </location>
</feature>
<evidence type="ECO:0000256" key="6">
    <source>
        <dbReference type="ARBA" id="ARBA00022737"/>
    </source>
</evidence>
<feature type="domain" description="Cadherin" evidence="17">
    <location>
        <begin position="763"/>
        <end position="870"/>
    </location>
</feature>
<keyword evidence="4 15" id="KW-0812">Transmembrane</keyword>
<dbReference type="InterPro" id="IPR015919">
    <property type="entry name" value="Cadherin-like_sf"/>
</dbReference>
<feature type="signal peptide" evidence="16">
    <location>
        <begin position="1"/>
        <end position="21"/>
    </location>
</feature>
<dbReference type="InterPro" id="IPR020894">
    <property type="entry name" value="Cadherin_CS"/>
</dbReference>
<keyword evidence="7 13" id="KW-0106">Calcium</keyword>